<dbReference type="CDD" id="cd02213">
    <property type="entry name" value="cupin_PMI_typeII_C"/>
    <property type="match status" value="1"/>
</dbReference>
<dbReference type="GO" id="GO:0004475">
    <property type="term" value="F:mannose-1-phosphate guanylyltransferase (GTP) activity"/>
    <property type="evidence" value="ECO:0007669"/>
    <property type="project" value="UniProtKB-EC"/>
</dbReference>
<dbReference type="GO" id="GO:0000271">
    <property type="term" value="P:polysaccharide biosynthetic process"/>
    <property type="evidence" value="ECO:0007669"/>
    <property type="project" value="InterPro"/>
</dbReference>
<dbReference type="SUPFAM" id="SSF51182">
    <property type="entry name" value="RmlC-like cupins"/>
    <property type="match status" value="1"/>
</dbReference>
<keyword evidence="13" id="KW-1185">Reference proteome</keyword>
<comment type="catalytic activity">
    <reaction evidence="7">
        <text>alpha-D-mannose 1-phosphate + GTP + H(+) = GDP-alpha-D-mannose + diphosphate</text>
        <dbReference type="Rhea" id="RHEA:15229"/>
        <dbReference type="ChEBI" id="CHEBI:15378"/>
        <dbReference type="ChEBI" id="CHEBI:33019"/>
        <dbReference type="ChEBI" id="CHEBI:37565"/>
        <dbReference type="ChEBI" id="CHEBI:57527"/>
        <dbReference type="ChEBI" id="CHEBI:58409"/>
        <dbReference type="EC" id="2.7.7.13"/>
    </reaction>
</comment>
<keyword evidence="4 12" id="KW-0548">Nucleotidyltransferase</keyword>
<gene>
    <name evidence="12" type="ORF">DM39_685</name>
</gene>
<keyword evidence="12" id="KW-0413">Isomerase</keyword>
<dbReference type="Pfam" id="PF00483">
    <property type="entry name" value="NTP_transferase"/>
    <property type="match status" value="1"/>
</dbReference>
<dbReference type="EC" id="2.7.7.13" evidence="2"/>
<dbReference type="InterPro" id="IPR006375">
    <property type="entry name" value="Man1P_GuaTrfase/Man6P_Isoase"/>
</dbReference>
<dbReference type="PANTHER" id="PTHR46390:SF1">
    <property type="entry name" value="MANNOSE-1-PHOSPHATE GUANYLYLTRANSFERASE"/>
    <property type="match status" value="1"/>
</dbReference>
<feature type="domain" description="Mannose-6-phosphate isomerase type II C-terminal" evidence="10">
    <location>
        <begin position="362"/>
        <end position="476"/>
    </location>
</feature>
<dbReference type="Pfam" id="PF22640">
    <property type="entry name" value="ManC_GMP_beta-helix"/>
    <property type="match status" value="1"/>
</dbReference>
<evidence type="ECO:0000256" key="2">
    <source>
        <dbReference type="ARBA" id="ARBA00012387"/>
    </source>
</evidence>
<reference evidence="12 13" key="1">
    <citation type="submission" date="2014-05" db="EMBL/GenBank/DDBJ databases">
        <authorList>
            <person name="Bishop-Lilly K.A."/>
            <person name="Broomall S.M."/>
            <person name="Chain P.S."/>
            <person name="Chertkov O."/>
            <person name="Coyne S.R."/>
            <person name="Daligault H.E."/>
            <person name="Davenport K.W."/>
            <person name="Erkkila T."/>
            <person name="Frey K.G."/>
            <person name="Gibbons H.S."/>
            <person name="Gu W."/>
            <person name="Jaissle J."/>
            <person name="Johnson S.L."/>
            <person name="Koroleva G.I."/>
            <person name="Ladner J.T."/>
            <person name="Lo C.-C."/>
            <person name="Minogue T.D."/>
            <person name="Munk C."/>
            <person name="Palacios G.F."/>
            <person name="Redden C.L."/>
            <person name="Rosenzweig C.N."/>
            <person name="Scholz M.B."/>
            <person name="Teshima H."/>
            <person name="Xu Y."/>
        </authorList>
    </citation>
    <scope>NUCLEOTIDE SEQUENCE [LARGE SCALE GENOMIC DNA]</scope>
    <source>
        <strain evidence="12 13">DDS 22E-1</strain>
    </source>
</reference>
<evidence type="ECO:0000259" key="10">
    <source>
        <dbReference type="Pfam" id="PF01050"/>
    </source>
</evidence>
<dbReference type="PANTHER" id="PTHR46390">
    <property type="entry name" value="MANNOSE-1-PHOSPHATE GUANYLYLTRANSFERASE"/>
    <property type="match status" value="1"/>
</dbReference>
<dbReference type="EMBL" id="CP007783">
    <property type="protein sequence ID" value="AIO32040.1"/>
    <property type="molecule type" value="Genomic_DNA"/>
</dbReference>
<dbReference type="SUPFAM" id="SSF53448">
    <property type="entry name" value="Nucleotide-diphospho-sugar transferases"/>
    <property type="match status" value="1"/>
</dbReference>
<feature type="domain" description="Nucleotidyl transferase" evidence="9">
    <location>
        <begin position="4"/>
        <end position="292"/>
    </location>
</feature>
<dbReference type="NCBIfam" id="TIGR01479">
    <property type="entry name" value="GMP_PMI"/>
    <property type="match status" value="1"/>
</dbReference>
<dbReference type="InterPro" id="IPR049577">
    <property type="entry name" value="GMPP_N"/>
</dbReference>
<evidence type="ECO:0000256" key="1">
    <source>
        <dbReference type="ARBA" id="ARBA00006115"/>
    </source>
</evidence>
<accession>A0AAN0RQE9</accession>
<evidence type="ECO:0000313" key="12">
    <source>
        <dbReference type="EMBL" id="AIO32040.1"/>
    </source>
</evidence>
<evidence type="ECO:0000256" key="8">
    <source>
        <dbReference type="RuleBase" id="RU004190"/>
    </source>
</evidence>
<evidence type="ECO:0000256" key="6">
    <source>
        <dbReference type="ARBA" id="ARBA00023134"/>
    </source>
</evidence>
<proteinExistence type="inferred from homology"/>
<dbReference type="AlphaFoldDB" id="A0AAN0RQE9"/>
<dbReference type="Proteomes" id="UP000029413">
    <property type="component" value="Chromosome 1"/>
</dbReference>
<evidence type="ECO:0000259" key="9">
    <source>
        <dbReference type="Pfam" id="PF00483"/>
    </source>
</evidence>
<sequence length="481" mass="52556">MLIPVILSGGAGTRLWPVSREGHPKPFMKLADGESLLLKTYRRAAAVVGQDAESQRGELLTVTNRDYYFMSKDEFACADLGDQHAGVFMLEPSGRNTAPAVAMAAHHVADKYGRDALMLVLAADHLVQDQHGFSAAVSSAAVLARQGKLVTFGIVPTCPDTGFGYIEAGDRIGDGRVALRFVEKPDAVKAAEYLATGNYLWNSGMFCFKAGVILDEMARHAPDVAAAAEACWASLQADKAVTPMLEIPAESFQKMPDISIDYAVMERSSNVAVVPSSFGWSDIGSWGAVRDLVAPDQDSNRAVGDAIFVDSRNTYVQSQDRVVAAVGVADLMIIDTPDALLVAHPDRAQDVKQVVTRLKKQNHDAYKLHRTVSRPWGTYTVLEEGPRFKIKRIEVKPGASLSLQMHHHRSEHWIVVSGMAKVVNGDQEIFVRTNESTYIPAGHKHRLENPGVLDLVMIEVQSGEYLGEDDIVRFQDVYGRA</sequence>
<dbReference type="InterPro" id="IPR054566">
    <property type="entry name" value="ManC/GMP-like_b-helix"/>
</dbReference>
<protein>
    <recommendedName>
        <fullName evidence="2">mannose-1-phosphate guanylyltransferase</fullName>
        <ecNumber evidence="2">2.7.7.13</ecNumber>
    </recommendedName>
</protein>
<dbReference type="CDD" id="cd02509">
    <property type="entry name" value="GDP-M1P_Guanylyltransferase"/>
    <property type="match status" value="1"/>
</dbReference>
<evidence type="ECO:0000256" key="3">
    <source>
        <dbReference type="ARBA" id="ARBA00022679"/>
    </source>
</evidence>
<dbReference type="InterPro" id="IPR005835">
    <property type="entry name" value="NTP_transferase_dom"/>
</dbReference>
<dbReference type="GO" id="GO:0016853">
    <property type="term" value="F:isomerase activity"/>
    <property type="evidence" value="ECO:0007669"/>
    <property type="project" value="UniProtKB-KW"/>
</dbReference>
<dbReference type="Gene3D" id="2.60.120.10">
    <property type="entry name" value="Jelly Rolls"/>
    <property type="match status" value="1"/>
</dbReference>
<keyword evidence="6" id="KW-0342">GTP-binding</keyword>
<dbReference type="InterPro" id="IPR014710">
    <property type="entry name" value="RmlC-like_jellyroll"/>
</dbReference>
<evidence type="ECO:0000256" key="4">
    <source>
        <dbReference type="ARBA" id="ARBA00022695"/>
    </source>
</evidence>
<keyword evidence="3" id="KW-0808">Transferase</keyword>
<evidence type="ECO:0000256" key="7">
    <source>
        <dbReference type="ARBA" id="ARBA00047343"/>
    </source>
</evidence>
<dbReference type="Pfam" id="PF01050">
    <property type="entry name" value="MannoseP_isomer"/>
    <property type="match status" value="1"/>
</dbReference>
<feature type="domain" description="MannoseP isomerase/GMP-like beta-helix" evidence="11">
    <location>
        <begin position="304"/>
        <end position="358"/>
    </location>
</feature>
<dbReference type="KEGG" id="bcen:DM39_685"/>
<dbReference type="GO" id="GO:0009298">
    <property type="term" value="P:GDP-mannose biosynthetic process"/>
    <property type="evidence" value="ECO:0007669"/>
    <property type="project" value="TreeGrafter"/>
</dbReference>
<dbReference type="InterPro" id="IPR051161">
    <property type="entry name" value="Mannose-6P_isomerase_type2"/>
</dbReference>
<dbReference type="InterPro" id="IPR001538">
    <property type="entry name" value="Man6P_isomerase-2_C"/>
</dbReference>
<organism evidence="12 13">
    <name type="scientific">Burkholderia cenocepacia</name>
    <dbReference type="NCBI Taxonomy" id="95486"/>
    <lineage>
        <taxon>Bacteria</taxon>
        <taxon>Pseudomonadati</taxon>
        <taxon>Pseudomonadota</taxon>
        <taxon>Betaproteobacteria</taxon>
        <taxon>Burkholderiales</taxon>
        <taxon>Burkholderiaceae</taxon>
        <taxon>Burkholderia</taxon>
        <taxon>Burkholderia cepacia complex</taxon>
    </lineage>
</organism>
<dbReference type="FunFam" id="3.90.550.10:FF:000046">
    <property type="entry name" value="Mannose-1-phosphate guanylyltransferase (GDP)"/>
    <property type="match status" value="1"/>
</dbReference>
<dbReference type="GO" id="GO:0005525">
    <property type="term" value="F:GTP binding"/>
    <property type="evidence" value="ECO:0007669"/>
    <property type="project" value="UniProtKB-KW"/>
</dbReference>
<keyword evidence="5" id="KW-0547">Nucleotide-binding</keyword>
<evidence type="ECO:0000313" key="13">
    <source>
        <dbReference type="Proteomes" id="UP000029413"/>
    </source>
</evidence>
<evidence type="ECO:0000256" key="5">
    <source>
        <dbReference type="ARBA" id="ARBA00022741"/>
    </source>
</evidence>
<name>A0AAN0RQE9_9BURK</name>
<comment type="similarity">
    <text evidence="1 8">Belongs to the mannose-6-phosphate isomerase type 2 family.</text>
</comment>
<dbReference type="InterPro" id="IPR029044">
    <property type="entry name" value="Nucleotide-diphossugar_trans"/>
</dbReference>
<dbReference type="InterPro" id="IPR011051">
    <property type="entry name" value="RmlC_Cupin_sf"/>
</dbReference>
<evidence type="ECO:0000259" key="11">
    <source>
        <dbReference type="Pfam" id="PF22640"/>
    </source>
</evidence>
<dbReference type="FunFam" id="2.60.120.10:FF:000032">
    <property type="entry name" value="Mannose-1-phosphate guanylyltransferase/mannose-6-phosphate isomerase"/>
    <property type="match status" value="1"/>
</dbReference>
<dbReference type="Gene3D" id="3.90.550.10">
    <property type="entry name" value="Spore Coat Polysaccharide Biosynthesis Protein SpsA, Chain A"/>
    <property type="match status" value="1"/>
</dbReference>